<dbReference type="SUPFAM" id="SSF69593">
    <property type="entry name" value="Glycerol-3-phosphate (1)-acyltransferase"/>
    <property type="match status" value="1"/>
</dbReference>
<dbReference type="PANTHER" id="PTHR10434:SF55">
    <property type="entry name" value="POSSIBLE ACYLTRANSFERASE"/>
    <property type="match status" value="1"/>
</dbReference>
<dbReference type="Pfam" id="PF01553">
    <property type="entry name" value="Acyltransferase"/>
    <property type="match status" value="1"/>
</dbReference>
<proteinExistence type="predicted"/>
<evidence type="ECO:0000313" key="4">
    <source>
        <dbReference type="EMBL" id="GAA3549239.1"/>
    </source>
</evidence>
<keyword evidence="5" id="KW-1185">Reference proteome</keyword>
<dbReference type="GO" id="GO:0016746">
    <property type="term" value="F:acyltransferase activity"/>
    <property type="evidence" value="ECO:0007669"/>
    <property type="project" value="UniProtKB-KW"/>
</dbReference>
<accession>A0ABP6WDF2</accession>
<dbReference type="InterPro" id="IPR002123">
    <property type="entry name" value="Plipid/glycerol_acylTrfase"/>
</dbReference>
<dbReference type="SMART" id="SM00563">
    <property type="entry name" value="PlsC"/>
    <property type="match status" value="1"/>
</dbReference>
<evidence type="ECO:0000256" key="2">
    <source>
        <dbReference type="ARBA" id="ARBA00023315"/>
    </source>
</evidence>
<keyword evidence="2 4" id="KW-0012">Acyltransferase</keyword>
<reference evidence="5" key="1">
    <citation type="journal article" date="2019" name="Int. J. Syst. Evol. Microbiol.">
        <title>The Global Catalogue of Microorganisms (GCM) 10K type strain sequencing project: providing services to taxonomists for standard genome sequencing and annotation.</title>
        <authorList>
            <consortium name="The Broad Institute Genomics Platform"/>
            <consortium name="The Broad Institute Genome Sequencing Center for Infectious Disease"/>
            <person name="Wu L."/>
            <person name="Ma J."/>
        </authorList>
    </citation>
    <scope>NUCLEOTIDE SEQUENCE [LARGE SCALE GENOMIC DNA]</scope>
    <source>
        <strain evidence="5">JCM 16540</strain>
    </source>
</reference>
<name>A0ABP6WDF2_9ACTN</name>
<evidence type="ECO:0000256" key="1">
    <source>
        <dbReference type="ARBA" id="ARBA00022679"/>
    </source>
</evidence>
<dbReference type="PANTHER" id="PTHR10434">
    <property type="entry name" value="1-ACYL-SN-GLYCEROL-3-PHOSPHATE ACYLTRANSFERASE"/>
    <property type="match status" value="1"/>
</dbReference>
<evidence type="ECO:0000313" key="5">
    <source>
        <dbReference type="Proteomes" id="UP001500767"/>
    </source>
</evidence>
<dbReference type="RefSeq" id="WP_204912803.1">
    <property type="nucleotide sequence ID" value="NZ_BAAAYR010000001.1"/>
</dbReference>
<sequence length="254" mass="27015">MARGHEGSPARVPALAAVNHEPGAQTVRTVVRLLNVVLAPLSRRDWRGQEHLPATGGVIVVANHISNADPLALGQFLAYSGRWPRFLAKSSLFRVPVVGPVLRGAGQIPVERGGSHAGDALVEARRAVEAGRAVVVYPEGTITYDPDLWPMRGRTGAARLALSTGCPVVPVGQWGAEEFLRGRKVGLPRLWARPTLRMLVGPPVPLDDLRGREVDADVLHEATARIVAAITALVAQLRDGSAPEQPFDPRAGAA</sequence>
<organism evidence="4 5">
    <name type="scientific">Microlunatus spumicola</name>
    <dbReference type="NCBI Taxonomy" id="81499"/>
    <lineage>
        <taxon>Bacteria</taxon>
        <taxon>Bacillati</taxon>
        <taxon>Actinomycetota</taxon>
        <taxon>Actinomycetes</taxon>
        <taxon>Propionibacteriales</taxon>
        <taxon>Propionibacteriaceae</taxon>
        <taxon>Microlunatus</taxon>
    </lineage>
</organism>
<comment type="caution">
    <text evidence="4">The sequence shown here is derived from an EMBL/GenBank/DDBJ whole genome shotgun (WGS) entry which is preliminary data.</text>
</comment>
<dbReference type="CDD" id="cd07989">
    <property type="entry name" value="LPLAT_AGPAT-like"/>
    <property type="match status" value="1"/>
</dbReference>
<evidence type="ECO:0000259" key="3">
    <source>
        <dbReference type="SMART" id="SM00563"/>
    </source>
</evidence>
<protein>
    <submittedName>
        <fullName evidence="4">Lysophospholipid acyltransferase family protein</fullName>
    </submittedName>
</protein>
<gene>
    <name evidence="4" type="ORF">GCM10022197_00060</name>
</gene>
<feature type="domain" description="Phospholipid/glycerol acyltransferase" evidence="3">
    <location>
        <begin position="58"/>
        <end position="176"/>
    </location>
</feature>
<dbReference type="Proteomes" id="UP001500767">
    <property type="component" value="Unassembled WGS sequence"/>
</dbReference>
<keyword evidence="1" id="KW-0808">Transferase</keyword>
<dbReference type="EMBL" id="BAAAYR010000001">
    <property type="protein sequence ID" value="GAA3549239.1"/>
    <property type="molecule type" value="Genomic_DNA"/>
</dbReference>